<dbReference type="PANTHER" id="PTHR11941">
    <property type="entry name" value="ENOYL-COA HYDRATASE-RELATED"/>
    <property type="match status" value="1"/>
</dbReference>
<keyword evidence="3" id="KW-0963">Cytoplasm</keyword>
<dbReference type="PROSITE" id="PS00166">
    <property type="entry name" value="ENOYL_COA_HYDRATASE"/>
    <property type="match status" value="1"/>
</dbReference>
<dbReference type="Pfam" id="PF00378">
    <property type="entry name" value="ECH_1"/>
    <property type="match status" value="1"/>
</dbReference>
<evidence type="ECO:0000256" key="8">
    <source>
        <dbReference type="ARBA" id="ARBA00039903"/>
    </source>
</evidence>
<comment type="catalytic activity">
    <reaction evidence="5">
        <text>(2S)-ethylmalonyl-CoA + H(+) = butanoyl-CoA + CO2</text>
        <dbReference type="Rhea" id="RHEA:32131"/>
        <dbReference type="ChEBI" id="CHEBI:15378"/>
        <dbReference type="ChEBI" id="CHEBI:16526"/>
        <dbReference type="ChEBI" id="CHEBI:57371"/>
        <dbReference type="ChEBI" id="CHEBI:60909"/>
        <dbReference type="EC" id="4.1.1.94"/>
    </reaction>
    <physiologicalReaction direction="left-to-right" evidence="5">
        <dbReference type="Rhea" id="RHEA:32132"/>
    </physiologicalReaction>
</comment>
<evidence type="ECO:0000256" key="1">
    <source>
        <dbReference type="ARBA" id="ARBA00004514"/>
    </source>
</evidence>
<evidence type="ECO:0000256" key="6">
    <source>
        <dbReference type="ARBA" id="ARBA00036541"/>
    </source>
</evidence>
<proteinExistence type="inferred from homology"/>
<dbReference type="InterPro" id="IPR001753">
    <property type="entry name" value="Enoyl-CoA_hydra/iso"/>
</dbReference>
<comment type="caution">
    <text evidence="14">The sequence shown here is derived from an EMBL/GenBank/DDBJ whole genome shotgun (WGS) entry which is preliminary data.</text>
</comment>
<evidence type="ECO:0000313" key="15">
    <source>
        <dbReference type="Proteomes" id="UP001601059"/>
    </source>
</evidence>
<evidence type="ECO:0000256" key="4">
    <source>
        <dbReference type="ARBA" id="ARBA00023239"/>
    </source>
</evidence>
<dbReference type="EC" id="4.1.1.94" evidence="7"/>
<evidence type="ECO:0000256" key="9">
    <source>
        <dbReference type="ARBA" id="ARBA00042052"/>
    </source>
</evidence>
<dbReference type="Proteomes" id="UP001601059">
    <property type="component" value="Unassembled WGS sequence"/>
</dbReference>
<accession>A0ABW6KHM3</accession>
<evidence type="ECO:0000256" key="12">
    <source>
        <dbReference type="ARBA" id="ARBA00056546"/>
    </source>
</evidence>
<sequence>MKPYTIEEHENGLLIFTITRESKRNSINYEVMDGLVEAIELAKLPHVKILIITGEGEKAFCSGGDLSVFHELKTEEQAYTMLSRMSKILYELLMLPKPTVALMNGMALGGGCELATACDFRIARKDIKVGFVQGKLAITTGWGGGTILLEKLPSSTALEILMESSIYTAEELQNLGFIHYIYEGDPLYAMLTFIKNKQMIEGSVLRAYKEIAVRKWNQSNIRERIETEVRKCSILWESEAHHKQVDLFINRK</sequence>
<comment type="catalytic activity">
    <reaction evidence="11">
        <text>(S)-methylmalonyl-CoA + H(+) = propanoyl-CoA + CO2</text>
        <dbReference type="Rhea" id="RHEA:61340"/>
        <dbReference type="ChEBI" id="CHEBI:15378"/>
        <dbReference type="ChEBI" id="CHEBI:16526"/>
        <dbReference type="ChEBI" id="CHEBI:57327"/>
        <dbReference type="ChEBI" id="CHEBI:57392"/>
        <dbReference type="EC" id="4.1.1.94"/>
    </reaction>
    <physiologicalReaction direction="left-to-right" evidence="11">
        <dbReference type="Rhea" id="RHEA:61341"/>
    </physiologicalReaction>
</comment>
<evidence type="ECO:0000256" key="7">
    <source>
        <dbReference type="ARBA" id="ARBA00038883"/>
    </source>
</evidence>
<evidence type="ECO:0000256" key="10">
    <source>
        <dbReference type="ARBA" id="ARBA00042182"/>
    </source>
</evidence>
<keyword evidence="4" id="KW-0456">Lyase</keyword>
<name>A0ABW6KHM3_9BACI</name>
<gene>
    <name evidence="14" type="ORF">ACFYKX_24060</name>
</gene>
<evidence type="ECO:0000256" key="13">
    <source>
        <dbReference type="RuleBase" id="RU003707"/>
    </source>
</evidence>
<dbReference type="Gene3D" id="3.90.226.10">
    <property type="entry name" value="2-enoyl-CoA Hydratase, Chain A, domain 1"/>
    <property type="match status" value="1"/>
</dbReference>
<reference evidence="14 15" key="1">
    <citation type="submission" date="2024-08" db="EMBL/GenBank/DDBJ databases">
        <title>Two novel Cytobacillus novel species.</title>
        <authorList>
            <person name="Liu G."/>
        </authorList>
    </citation>
    <scope>NUCLEOTIDE SEQUENCE [LARGE SCALE GENOMIC DNA]</scope>
    <source>
        <strain evidence="14 15">FJAT-54145</strain>
    </source>
</reference>
<evidence type="ECO:0000256" key="11">
    <source>
        <dbReference type="ARBA" id="ARBA00047446"/>
    </source>
</evidence>
<dbReference type="CDD" id="cd06558">
    <property type="entry name" value="crotonase-like"/>
    <property type="match status" value="1"/>
</dbReference>
<protein>
    <recommendedName>
        <fullName evidence="8">Ethylmalonyl-CoA decarboxylase</fullName>
        <ecNumber evidence="7">4.1.1.94</ecNumber>
    </recommendedName>
    <alternativeName>
        <fullName evidence="10">Enoyl-CoA hydratase domain-containing protein 1</fullName>
    </alternativeName>
    <alternativeName>
        <fullName evidence="9">Methylmalonyl-CoA decarboxylase</fullName>
    </alternativeName>
</protein>
<organism evidence="14 15">
    <name type="scientific">Cytobacillus spartinae</name>
    <dbReference type="NCBI Taxonomy" id="3299023"/>
    <lineage>
        <taxon>Bacteria</taxon>
        <taxon>Bacillati</taxon>
        <taxon>Bacillota</taxon>
        <taxon>Bacilli</taxon>
        <taxon>Bacillales</taxon>
        <taxon>Bacillaceae</taxon>
        <taxon>Cytobacillus</taxon>
    </lineage>
</organism>
<comment type="similarity">
    <text evidence="2 13">Belongs to the enoyl-CoA hydratase/isomerase family.</text>
</comment>
<dbReference type="InterPro" id="IPR018376">
    <property type="entry name" value="Enoyl-CoA_hyd/isom_CS"/>
</dbReference>
<dbReference type="InterPro" id="IPR029045">
    <property type="entry name" value="ClpP/crotonase-like_dom_sf"/>
</dbReference>
<comment type="function">
    <text evidence="12">Decarboxylates ethylmalonyl-CoA, a potentially toxic metabolite, to form butyryl-CoA, suggesting it might be involved in metabolite proofreading. Acts preferentially on (S)-ethylmalonyl-CoA but also has some activity on the (R)-isomer. Also has methylmalonyl-CoA decarboxylase activity at lower level.</text>
</comment>
<evidence type="ECO:0000256" key="3">
    <source>
        <dbReference type="ARBA" id="ARBA00022490"/>
    </source>
</evidence>
<dbReference type="RefSeq" id="WP_389364359.1">
    <property type="nucleotide sequence ID" value="NZ_JBIACK010000018.1"/>
</dbReference>
<dbReference type="EMBL" id="JBIACK010000018">
    <property type="protein sequence ID" value="MFE8703646.1"/>
    <property type="molecule type" value="Genomic_DNA"/>
</dbReference>
<evidence type="ECO:0000256" key="2">
    <source>
        <dbReference type="ARBA" id="ARBA00005254"/>
    </source>
</evidence>
<comment type="catalytic activity">
    <reaction evidence="6">
        <text>(2R)-ethylmalonyl-CoA + H(+) = butanoyl-CoA + CO2</text>
        <dbReference type="Rhea" id="RHEA:59540"/>
        <dbReference type="ChEBI" id="CHEBI:15378"/>
        <dbReference type="ChEBI" id="CHEBI:16526"/>
        <dbReference type="ChEBI" id="CHEBI:57371"/>
        <dbReference type="ChEBI" id="CHEBI:85316"/>
        <dbReference type="EC" id="4.1.1.94"/>
    </reaction>
    <physiologicalReaction direction="left-to-right" evidence="6">
        <dbReference type="Rhea" id="RHEA:59541"/>
    </physiologicalReaction>
</comment>
<evidence type="ECO:0000313" key="14">
    <source>
        <dbReference type="EMBL" id="MFE8703646.1"/>
    </source>
</evidence>
<evidence type="ECO:0000256" key="5">
    <source>
        <dbReference type="ARBA" id="ARBA00036343"/>
    </source>
</evidence>
<comment type="subcellular location">
    <subcellularLocation>
        <location evidence="1">Cytoplasm</location>
        <location evidence="1">Cytosol</location>
    </subcellularLocation>
</comment>
<dbReference type="SUPFAM" id="SSF52096">
    <property type="entry name" value="ClpP/crotonase"/>
    <property type="match status" value="1"/>
</dbReference>
<keyword evidence="15" id="KW-1185">Reference proteome</keyword>
<dbReference type="PANTHER" id="PTHR11941:SF27">
    <property type="entry name" value="ETHYLMALONYL-COA DECARBOXYLASE"/>
    <property type="match status" value="1"/>
</dbReference>